<evidence type="ECO:0000256" key="1">
    <source>
        <dbReference type="ARBA" id="ARBA00022692"/>
    </source>
</evidence>
<protein>
    <submittedName>
        <fullName evidence="4">Putative membrane protein</fullName>
    </submittedName>
</protein>
<dbReference type="OrthoDB" id="9785310at2"/>
<dbReference type="InterPro" id="IPR009825">
    <property type="entry name" value="ECF_substrate-spec-like"/>
</dbReference>
<keyword evidence="3" id="KW-0472">Membrane</keyword>
<keyword evidence="5" id="KW-1185">Reference proteome</keyword>
<organism evidence="4 5">
    <name type="scientific">Sedimentibacter saalensis</name>
    <dbReference type="NCBI Taxonomy" id="130788"/>
    <lineage>
        <taxon>Bacteria</taxon>
        <taxon>Bacillati</taxon>
        <taxon>Bacillota</taxon>
        <taxon>Tissierellia</taxon>
        <taxon>Sedimentibacter</taxon>
    </lineage>
</organism>
<dbReference type="GO" id="GO:0016020">
    <property type="term" value="C:membrane"/>
    <property type="evidence" value="ECO:0007669"/>
    <property type="project" value="InterPro"/>
</dbReference>
<feature type="transmembrane region" description="Helical" evidence="3">
    <location>
        <begin position="12"/>
        <end position="31"/>
    </location>
</feature>
<dbReference type="Gene3D" id="1.10.1760.20">
    <property type="match status" value="1"/>
</dbReference>
<proteinExistence type="predicted"/>
<dbReference type="Proteomes" id="UP000315343">
    <property type="component" value="Unassembled WGS sequence"/>
</dbReference>
<feature type="transmembrane region" description="Helical" evidence="3">
    <location>
        <begin position="113"/>
        <end position="135"/>
    </location>
</feature>
<keyword evidence="2 3" id="KW-1133">Transmembrane helix</keyword>
<evidence type="ECO:0000313" key="4">
    <source>
        <dbReference type="EMBL" id="TWH80699.1"/>
    </source>
</evidence>
<evidence type="ECO:0000313" key="5">
    <source>
        <dbReference type="Proteomes" id="UP000315343"/>
    </source>
</evidence>
<dbReference type="RefSeq" id="WP_145082773.1">
    <property type="nucleotide sequence ID" value="NZ_JAYFNS010000003.1"/>
</dbReference>
<gene>
    <name evidence="4" type="ORF">LY60_01961</name>
</gene>
<keyword evidence="1 3" id="KW-0812">Transmembrane</keyword>
<reference evidence="4 5" key="1">
    <citation type="submission" date="2019-07" db="EMBL/GenBank/DDBJ databases">
        <title>Genomic Encyclopedia of Type Strains, Phase I: the one thousand microbial genomes (KMG-I) project.</title>
        <authorList>
            <person name="Kyrpides N."/>
        </authorList>
    </citation>
    <scope>NUCLEOTIDE SEQUENCE [LARGE SCALE GENOMIC DNA]</scope>
    <source>
        <strain evidence="4 5">DSM 13558</strain>
    </source>
</reference>
<name>A0A562JBY4_9FIRM</name>
<accession>A0A562JBY4</accession>
<feature type="transmembrane region" description="Helical" evidence="3">
    <location>
        <begin position="83"/>
        <end position="101"/>
    </location>
</feature>
<feature type="transmembrane region" description="Helical" evidence="3">
    <location>
        <begin position="147"/>
        <end position="173"/>
    </location>
</feature>
<dbReference type="PANTHER" id="PTHR37815:SF3">
    <property type="entry name" value="UPF0397 PROTEIN SPR0429"/>
    <property type="match status" value="1"/>
</dbReference>
<dbReference type="Pfam" id="PF07155">
    <property type="entry name" value="ECF-ribofla_trS"/>
    <property type="match status" value="1"/>
</dbReference>
<dbReference type="EMBL" id="VLKH01000004">
    <property type="protein sequence ID" value="TWH80699.1"/>
    <property type="molecule type" value="Genomic_DNA"/>
</dbReference>
<dbReference type="AlphaFoldDB" id="A0A562JBY4"/>
<comment type="caution">
    <text evidence="4">The sequence shown here is derived from an EMBL/GenBank/DDBJ whole genome shotgun (WGS) entry which is preliminary data.</text>
</comment>
<dbReference type="PANTHER" id="PTHR37815">
    <property type="entry name" value="UPF0397 PROTEIN BC_2624-RELATED"/>
    <property type="match status" value="1"/>
</dbReference>
<evidence type="ECO:0000256" key="3">
    <source>
        <dbReference type="SAM" id="Phobius"/>
    </source>
</evidence>
<feature type="transmembrane region" description="Helical" evidence="3">
    <location>
        <begin position="43"/>
        <end position="71"/>
    </location>
</feature>
<evidence type="ECO:0000256" key="2">
    <source>
        <dbReference type="ARBA" id="ARBA00022989"/>
    </source>
</evidence>
<sequence length="195" mass="20938">MKENSKKYSVYKMAVVGLMAAMVFVATNFRIEIPTPLGKTMLHLGNVMCILSGLLFGGTVGGLAAGFGSAIFDLFDPAFAPEFWITFIMKFAMGYVAGKISHMGSYNGENKKVNIVAAVVGAFLYVALYISKTIILQYVVLQSTWEAVAAVAVTKFMVSSTNAVIAVIASIALSLTIRPALKSAGVFEKLERNIM</sequence>